<dbReference type="Gene3D" id="2.40.50.100">
    <property type="match status" value="1"/>
</dbReference>
<accession>A0A7W8UAW8</accession>
<dbReference type="Gene3D" id="2.40.30.170">
    <property type="match status" value="1"/>
</dbReference>
<keyword evidence="14" id="KW-1185">Reference proteome</keyword>
<evidence type="ECO:0000256" key="2">
    <source>
        <dbReference type="ARBA" id="ARBA00009477"/>
    </source>
</evidence>
<dbReference type="AlphaFoldDB" id="A0A7W8UAW8"/>
<proteinExistence type="inferred from homology"/>
<comment type="similarity">
    <text evidence="2 9">Belongs to the membrane fusion protein (MFP) (TC 8.A.1) family.</text>
</comment>
<evidence type="ECO:0000256" key="10">
    <source>
        <dbReference type="SAM" id="Coils"/>
    </source>
</evidence>
<feature type="transmembrane region" description="Helical" evidence="9">
    <location>
        <begin position="97"/>
        <end position="115"/>
    </location>
</feature>
<dbReference type="InterPro" id="IPR058982">
    <property type="entry name" value="Beta-barrel_AprE"/>
</dbReference>
<evidence type="ECO:0000313" key="13">
    <source>
        <dbReference type="EMBL" id="MBB5535853.1"/>
    </source>
</evidence>
<dbReference type="EMBL" id="JACHBK010000005">
    <property type="protein sequence ID" value="MBB5535853.1"/>
    <property type="molecule type" value="Genomic_DNA"/>
</dbReference>
<evidence type="ECO:0000256" key="7">
    <source>
        <dbReference type="ARBA" id="ARBA00022989"/>
    </source>
</evidence>
<dbReference type="PRINTS" id="PR01490">
    <property type="entry name" value="RTXTOXIND"/>
</dbReference>
<comment type="caution">
    <text evidence="9">Lacks conserved residue(s) required for the propagation of feature annotation.</text>
</comment>
<dbReference type="Pfam" id="PF25994">
    <property type="entry name" value="HH_AprE"/>
    <property type="match status" value="1"/>
</dbReference>
<evidence type="ECO:0000256" key="4">
    <source>
        <dbReference type="ARBA" id="ARBA00022475"/>
    </source>
</evidence>
<dbReference type="RefSeq" id="WP_018325018.1">
    <property type="nucleotide sequence ID" value="NZ_JACHBK010000005.1"/>
</dbReference>
<feature type="domain" description="AprE-like beta-barrel" evidence="12">
    <location>
        <begin position="402"/>
        <end position="487"/>
    </location>
</feature>
<dbReference type="PANTHER" id="PTHR30386">
    <property type="entry name" value="MEMBRANE FUSION SUBUNIT OF EMRAB-TOLC MULTIDRUG EFFLUX PUMP"/>
    <property type="match status" value="1"/>
</dbReference>
<dbReference type="GO" id="GO:0005886">
    <property type="term" value="C:plasma membrane"/>
    <property type="evidence" value="ECO:0007669"/>
    <property type="project" value="UniProtKB-SubCell"/>
</dbReference>
<sequence>MPDKLDLVDFAVNGVKTQLSRAIDRLLAGYAAVIATIRDQLALAGIALSDRAIALIVLATAAVAVFALAQMLRFSVRRSTEKPPDALAAATRMPRRLGLLAITLFIVVLGGWSVLAPLASAALAPGVVSPDGYRKTIQHLEGGIIRSIHIREGDVVRAGDPLITLDDTKARSLDAEVRERLLHNLATEARLEAERTDAAEISYPDFLIHKSTTGLQRLMEGQRQLFVSRRAAHQGRIQILEARIRQLEEQNAGLRQVIAAEAEQIALIDEEISAVQVLLEKRLESKPRILALKRHRADIAAAKAANRAKIAENAQAMGETNLQLLTITEERQEKLGTELAEMRRILAELKSQLPSREDILERTVIRAPLAGTVMNLHVTTERGVIEPGQPLLDLVPNDSGVVIDARVRPTDIERIRTGMSARVVLTAYRQRSLPLVYGRLRSISADAIADERTGTTYFLAKVEVDPVDLANLDDVQLIPGMPAEVMLLDGEQSLFAYLLAPILDSGRRSLREN</sequence>
<name>A0A7W8UAW8_9HYPH</name>
<dbReference type="InterPro" id="IPR050739">
    <property type="entry name" value="MFP"/>
</dbReference>
<keyword evidence="8 9" id="KW-0472">Membrane</keyword>
<keyword evidence="4 9" id="KW-1003">Cell membrane</keyword>
<dbReference type="InterPro" id="IPR058781">
    <property type="entry name" value="HH_AprE-like"/>
</dbReference>
<dbReference type="NCBIfam" id="TIGR01843">
    <property type="entry name" value="type_I_hlyD"/>
    <property type="match status" value="1"/>
</dbReference>
<dbReference type="Pfam" id="PF26002">
    <property type="entry name" value="Beta-barrel_AprE"/>
    <property type="match status" value="1"/>
</dbReference>
<feature type="transmembrane region" description="Helical" evidence="9">
    <location>
        <begin position="53"/>
        <end position="76"/>
    </location>
</feature>
<dbReference type="PANTHER" id="PTHR30386:SF17">
    <property type="entry name" value="ALKALINE PROTEASE SECRETION PROTEIN APRE"/>
    <property type="match status" value="1"/>
</dbReference>
<keyword evidence="3 9" id="KW-0813">Transport</keyword>
<evidence type="ECO:0000313" key="14">
    <source>
        <dbReference type="Proteomes" id="UP000585507"/>
    </source>
</evidence>
<keyword evidence="6 9" id="KW-0812">Transmembrane</keyword>
<evidence type="ECO:0000256" key="8">
    <source>
        <dbReference type="ARBA" id="ARBA00023136"/>
    </source>
</evidence>
<organism evidence="13 14">
    <name type="scientific">Rhizobium giardinii</name>
    <dbReference type="NCBI Taxonomy" id="56731"/>
    <lineage>
        <taxon>Bacteria</taxon>
        <taxon>Pseudomonadati</taxon>
        <taxon>Pseudomonadota</taxon>
        <taxon>Alphaproteobacteria</taxon>
        <taxon>Hyphomicrobiales</taxon>
        <taxon>Rhizobiaceae</taxon>
        <taxon>Rhizobium/Agrobacterium group</taxon>
        <taxon>Rhizobium</taxon>
    </lineage>
</organism>
<evidence type="ECO:0000256" key="1">
    <source>
        <dbReference type="ARBA" id="ARBA00004377"/>
    </source>
</evidence>
<dbReference type="GO" id="GO:0015031">
    <property type="term" value="P:protein transport"/>
    <property type="evidence" value="ECO:0007669"/>
    <property type="project" value="InterPro"/>
</dbReference>
<dbReference type="InterPro" id="IPR010129">
    <property type="entry name" value="T1SS_HlyD"/>
</dbReference>
<evidence type="ECO:0000256" key="3">
    <source>
        <dbReference type="ARBA" id="ARBA00022448"/>
    </source>
</evidence>
<reference evidence="13 14" key="1">
    <citation type="submission" date="2020-08" db="EMBL/GenBank/DDBJ databases">
        <title>Genomic Encyclopedia of Type Strains, Phase IV (KMG-V): Genome sequencing to study the core and pangenomes of soil and plant-associated prokaryotes.</title>
        <authorList>
            <person name="Whitman W."/>
        </authorList>
    </citation>
    <scope>NUCLEOTIDE SEQUENCE [LARGE SCALE GENOMIC DNA]</scope>
    <source>
        <strain evidence="13 14">SEMIA 4084</strain>
    </source>
</reference>
<comment type="caution">
    <text evidence="13">The sequence shown here is derived from an EMBL/GenBank/DDBJ whole genome shotgun (WGS) entry which is preliminary data.</text>
</comment>
<evidence type="ECO:0000259" key="12">
    <source>
        <dbReference type="Pfam" id="PF26002"/>
    </source>
</evidence>
<evidence type="ECO:0000259" key="11">
    <source>
        <dbReference type="Pfam" id="PF25994"/>
    </source>
</evidence>
<feature type="domain" description="AprE-like long alpha-helical hairpin" evidence="11">
    <location>
        <begin position="175"/>
        <end position="358"/>
    </location>
</feature>
<evidence type="ECO:0000256" key="5">
    <source>
        <dbReference type="ARBA" id="ARBA00022519"/>
    </source>
</evidence>
<keyword evidence="10" id="KW-0175">Coiled coil</keyword>
<gene>
    <name evidence="13" type="ORF">GGD55_002557</name>
</gene>
<feature type="coiled-coil region" evidence="10">
    <location>
        <begin position="230"/>
        <end position="264"/>
    </location>
</feature>
<comment type="subcellular location">
    <subcellularLocation>
        <location evidence="1 9">Cell inner membrane</location>
        <topology evidence="1 9">Single-pass membrane protein</topology>
    </subcellularLocation>
</comment>
<evidence type="ECO:0000256" key="6">
    <source>
        <dbReference type="ARBA" id="ARBA00022692"/>
    </source>
</evidence>
<keyword evidence="5 9" id="KW-0997">Cell inner membrane</keyword>
<keyword evidence="7 9" id="KW-1133">Transmembrane helix</keyword>
<dbReference type="Proteomes" id="UP000585507">
    <property type="component" value="Unassembled WGS sequence"/>
</dbReference>
<evidence type="ECO:0000256" key="9">
    <source>
        <dbReference type="RuleBase" id="RU365093"/>
    </source>
</evidence>
<protein>
    <recommendedName>
        <fullName evidence="9">Membrane fusion protein (MFP) family protein</fullName>
    </recommendedName>
</protein>